<dbReference type="InterPro" id="IPR044880">
    <property type="entry name" value="NCX_ion-bd_dom_sf"/>
</dbReference>
<accession>A0A4U5LWM9</accession>
<name>A0A4U5LWM9_STECR</name>
<dbReference type="GO" id="GO:0098794">
    <property type="term" value="C:postsynapse"/>
    <property type="evidence" value="ECO:0007669"/>
    <property type="project" value="TreeGrafter"/>
</dbReference>
<keyword evidence="4" id="KW-0109">Calcium transport</keyword>
<reference evidence="14 15" key="2">
    <citation type="journal article" date="2019" name="G3 (Bethesda)">
        <title>Hybrid Assembly of the Genome of the Entomopathogenic Nematode Steinernema carpocapsae Identifies the X-Chromosome.</title>
        <authorList>
            <person name="Serra L."/>
            <person name="Macchietto M."/>
            <person name="Macias-Munoz A."/>
            <person name="McGill C.J."/>
            <person name="Rodriguez I.M."/>
            <person name="Rodriguez B."/>
            <person name="Murad R."/>
            <person name="Mortazavi A."/>
        </authorList>
    </citation>
    <scope>NUCLEOTIDE SEQUENCE [LARGE SCALE GENOMIC DNA]</scope>
    <source>
        <strain evidence="14 15">ALL</strain>
    </source>
</reference>
<dbReference type="EMBL" id="AZBU02000011">
    <property type="protein sequence ID" value="TKR60582.1"/>
    <property type="molecule type" value="Genomic_DNA"/>
</dbReference>
<feature type="chain" id="PRO_5020526837" description="Sodium/calcium exchanger membrane region domain-containing protein" evidence="11">
    <location>
        <begin position="23"/>
        <end position="457"/>
    </location>
</feature>
<evidence type="ECO:0000256" key="3">
    <source>
        <dbReference type="ARBA" id="ARBA00022449"/>
    </source>
</evidence>
<dbReference type="GO" id="GO:0042383">
    <property type="term" value="C:sarcolemma"/>
    <property type="evidence" value="ECO:0007669"/>
    <property type="project" value="TreeGrafter"/>
</dbReference>
<comment type="caution">
    <text evidence="14">The sequence shown here is derived from an EMBL/GenBank/DDBJ whole genome shotgun (WGS) entry which is preliminary data.</text>
</comment>
<dbReference type="GO" id="GO:0030424">
    <property type="term" value="C:axon"/>
    <property type="evidence" value="ECO:0007669"/>
    <property type="project" value="TreeGrafter"/>
</dbReference>
<dbReference type="Pfam" id="PF01699">
    <property type="entry name" value="Na_Ca_ex"/>
    <property type="match status" value="1"/>
</dbReference>
<evidence type="ECO:0000256" key="4">
    <source>
        <dbReference type="ARBA" id="ARBA00022568"/>
    </source>
</evidence>
<evidence type="ECO:0000256" key="1">
    <source>
        <dbReference type="ARBA" id="ARBA00004127"/>
    </source>
</evidence>
<evidence type="ECO:0000256" key="11">
    <source>
        <dbReference type="SAM" id="SignalP"/>
    </source>
</evidence>
<dbReference type="STRING" id="34508.A0A4U5LWM9"/>
<keyword evidence="6 10" id="KW-1133">Transmembrane helix</keyword>
<protein>
    <recommendedName>
        <fullName evidence="16">Sodium/calcium exchanger membrane region domain-containing protein</fullName>
    </recommendedName>
</protein>
<keyword evidence="5 10" id="KW-0812">Transmembrane</keyword>
<dbReference type="PANTHER" id="PTHR11878">
    <property type="entry name" value="SODIUM/CALCIUM EXCHANGER"/>
    <property type="match status" value="1"/>
</dbReference>
<evidence type="ECO:0000256" key="6">
    <source>
        <dbReference type="ARBA" id="ARBA00022989"/>
    </source>
</evidence>
<keyword evidence="15" id="KW-1185">Reference proteome</keyword>
<keyword evidence="2" id="KW-0813">Transport</keyword>
<keyword evidence="4" id="KW-0106">Calcium</keyword>
<dbReference type="PANTHER" id="PTHR11878:SF65">
    <property type="entry name" value="NA_CA-EXCHANGE PROTEIN, ISOFORM G"/>
    <property type="match status" value="1"/>
</dbReference>
<dbReference type="GO" id="GO:0012505">
    <property type="term" value="C:endomembrane system"/>
    <property type="evidence" value="ECO:0007669"/>
    <property type="project" value="UniProtKB-SubCell"/>
</dbReference>
<evidence type="ECO:0000256" key="8">
    <source>
        <dbReference type="ARBA" id="ARBA00023136"/>
    </source>
</evidence>
<feature type="signal peptide" evidence="11">
    <location>
        <begin position="1"/>
        <end position="22"/>
    </location>
</feature>
<dbReference type="InterPro" id="IPR032452">
    <property type="entry name" value="Na_Ca_Ex_C-exten"/>
</dbReference>
<dbReference type="OrthoDB" id="418484at2759"/>
<sequence>MRTAWILPILAAIVVFATTAEAGTNCSVADATKNCIDGMIVPIWRPYLDLRSEDRISEESSTSSSSPTVSSVFPLSPIASCRIEVITSMERSVTVKRPGLEPMKITVRIWNDTVSNLTLMALGSSAPEILLSIIEVLGKNFEAGDLGPNTIVGSAAFNLFMIIAICVVSVPSNEIRRQKHLDVFFVTATWSVFAYIWLYMILAVISPGEIEIWEGLLTFVFFPLTVGTAYIADKKIIQKRFLPRRYRRTSHGLVATEGEELTMLESNGIGGQKDIDPAIRAFEEHRAEFIETMREIRKKNPLIDPVELQKQAEYEMITRGPKTRAFYRVQATRKLIGGGDIVKKRIDKEHNRNADAAVQQADKQARQHTCKIFFDPAHTPFWRTLEPSTWSLAATEAPTVLRSSWTTEPRTEPPTRAAITFPSREPSRSTLRTSIRKSRSKSWTTTSSKRMSTSICT</sequence>
<evidence type="ECO:0000256" key="2">
    <source>
        <dbReference type="ARBA" id="ARBA00022448"/>
    </source>
</evidence>
<dbReference type="Gene3D" id="1.20.1420.30">
    <property type="entry name" value="NCX, central ion-binding region"/>
    <property type="match status" value="1"/>
</dbReference>
<reference evidence="14 15" key="1">
    <citation type="journal article" date="2015" name="Genome Biol.">
        <title>Comparative genomics of Steinernema reveals deeply conserved gene regulatory networks.</title>
        <authorList>
            <person name="Dillman A.R."/>
            <person name="Macchietto M."/>
            <person name="Porter C.F."/>
            <person name="Rogers A."/>
            <person name="Williams B."/>
            <person name="Antoshechkin I."/>
            <person name="Lee M.M."/>
            <person name="Goodwin Z."/>
            <person name="Lu X."/>
            <person name="Lewis E.E."/>
            <person name="Goodrich-Blair H."/>
            <person name="Stock S.P."/>
            <person name="Adams B.J."/>
            <person name="Sternberg P.W."/>
            <person name="Mortazavi A."/>
        </authorList>
    </citation>
    <scope>NUCLEOTIDE SEQUENCE [LARGE SCALE GENOMIC DNA]</scope>
    <source>
        <strain evidence="14 15">ALL</strain>
    </source>
</reference>
<keyword evidence="8 10" id="KW-0472">Membrane</keyword>
<evidence type="ECO:0000313" key="14">
    <source>
        <dbReference type="EMBL" id="TKR60582.1"/>
    </source>
</evidence>
<feature type="domain" description="Sodium/calcium exchanger" evidence="13">
    <location>
        <begin position="271"/>
        <end position="351"/>
    </location>
</feature>
<feature type="compositionally biased region" description="Low complexity" evidence="9">
    <location>
        <begin position="441"/>
        <end position="457"/>
    </location>
</feature>
<keyword evidence="7" id="KW-0406">Ion transport</keyword>
<evidence type="ECO:0000256" key="7">
    <source>
        <dbReference type="ARBA" id="ARBA00023065"/>
    </source>
</evidence>
<dbReference type="GO" id="GO:0098703">
    <property type="term" value="P:calcium ion import across plasma membrane"/>
    <property type="evidence" value="ECO:0007669"/>
    <property type="project" value="TreeGrafter"/>
</dbReference>
<evidence type="ECO:0000256" key="5">
    <source>
        <dbReference type="ARBA" id="ARBA00022692"/>
    </source>
</evidence>
<feature type="region of interest" description="Disordered" evidence="9">
    <location>
        <begin position="403"/>
        <end position="457"/>
    </location>
</feature>
<feature type="transmembrane region" description="Helical" evidence="10">
    <location>
        <begin position="151"/>
        <end position="171"/>
    </location>
</feature>
<feature type="transmembrane region" description="Helical" evidence="10">
    <location>
        <begin position="212"/>
        <end position="232"/>
    </location>
</feature>
<keyword evidence="11" id="KW-0732">Signal</keyword>
<dbReference type="Pfam" id="PF16494">
    <property type="entry name" value="Na_Ca_ex_C"/>
    <property type="match status" value="1"/>
</dbReference>
<keyword evidence="3" id="KW-0050">Antiport</keyword>
<evidence type="ECO:0000259" key="12">
    <source>
        <dbReference type="Pfam" id="PF01699"/>
    </source>
</evidence>
<evidence type="ECO:0000256" key="9">
    <source>
        <dbReference type="SAM" id="MobiDB-lite"/>
    </source>
</evidence>
<dbReference type="Proteomes" id="UP000298663">
    <property type="component" value="Unassembled WGS sequence"/>
</dbReference>
<dbReference type="InterPro" id="IPR004837">
    <property type="entry name" value="NaCa_Exmemb"/>
</dbReference>
<feature type="transmembrane region" description="Helical" evidence="10">
    <location>
        <begin position="183"/>
        <end position="206"/>
    </location>
</feature>
<feature type="domain" description="Sodium/calcium exchanger membrane region" evidence="12">
    <location>
        <begin position="108"/>
        <end position="228"/>
    </location>
</feature>
<organism evidence="14 15">
    <name type="scientific">Steinernema carpocapsae</name>
    <name type="common">Entomopathogenic nematode</name>
    <dbReference type="NCBI Taxonomy" id="34508"/>
    <lineage>
        <taxon>Eukaryota</taxon>
        <taxon>Metazoa</taxon>
        <taxon>Ecdysozoa</taxon>
        <taxon>Nematoda</taxon>
        <taxon>Chromadorea</taxon>
        <taxon>Rhabditida</taxon>
        <taxon>Tylenchina</taxon>
        <taxon>Panagrolaimomorpha</taxon>
        <taxon>Strongyloidoidea</taxon>
        <taxon>Steinernematidae</taxon>
        <taxon>Steinernema</taxon>
    </lineage>
</organism>
<comment type="subcellular location">
    <subcellularLocation>
        <location evidence="1">Endomembrane system</location>
        <topology evidence="1">Multi-pass membrane protein</topology>
    </subcellularLocation>
</comment>
<evidence type="ECO:0000313" key="15">
    <source>
        <dbReference type="Proteomes" id="UP000298663"/>
    </source>
</evidence>
<evidence type="ECO:0000256" key="10">
    <source>
        <dbReference type="SAM" id="Phobius"/>
    </source>
</evidence>
<proteinExistence type="predicted"/>
<evidence type="ECO:0008006" key="16">
    <source>
        <dbReference type="Google" id="ProtNLM"/>
    </source>
</evidence>
<dbReference type="GO" id="GO:0005432">
    <property type="term" value="F:calcium:sodium antiporter activity"/>
    <property type="evidence" value="ECO:0007669"/>
    <property type="project" value="TreeGrafter"/>
</dbReference>
<dbReference type="InterPro" id="IPR051171">
    <property type="entry name" value="CaCA"/>
</dbReference>
<dbReference type="AlphaFoldDB" id="A0A4U5LWM9"/>
<evidence type="ECO:0000259" key="13">
    <source>
        <dbReference type="Pfam" id="PF16494"/>
    </source>
</evidence>
<gene>
    <name evidence="14" type="ORF">L596_027809</name>
</gene>